<evidence type="ECO:0000313" key="5">
    <source>
        <dbReference type="EMBL" id="KXT00344.1"/>
    </source>
</evidence>
<dbReference type="InterPro" id="IPR007699">
    <property type="entry name" value="SGS_dom"/>
</dbReference>
<organism evidence="5 6">
    <name type="scientific">Pseudocercospora eumusae</name>
    <dbReference type="NCBI Taxonomy" id="321146"/>
    <lineage>
        <taxon>Eukaryota</taxon>
        <taxon>Fungi</taxon>
        <taxon>Dikarya</taxon>
        <taxon>Ascomycota</taxon>
        <taxon>Pezizomycotina</taxon>
        <taxon>Dothideomycetes</taxon>
        <taxon>Dothideomycetidae</taxon>
        <taxon>Mycosphaerellales</taxon>
        <taxon>Mycosphaerellaceae</taxon>
        <taxon>Pseudocercospora</taxon>
    </lineage>
</organism>
<dbReference type="PROSITE" id="PS51048">
    <property type="entry name" value="SGS"/>
    <property type="match status" value="1"/>
</dbReference>
<evidence type="ECO:0000256" key="1">
    <source>
        <dbReference type="ARBA" id="ARBA00008509"/>
    </source>
</evidence>
<protein>
    <recommendedName>
        <fullName evidence="7">SGS domain-containing protein</fullName>
    </recommendedName>
</protein>
<dbReference type="InterPro" id="IPR044563">
    <property type="entry name" value="Sgt1-like"/>
</dbReference>
<proteinExistence type="inferred from homology"/>
<keyword evidence="6" id="KW-1185">Reference proteome</keyword>
<dbReference type="Pfam" id="PF04969">
    <property type="entry name" value="CS"/>
    <property type="match status" value="1"/>
</dbReference>
<dbReference type="InterPro" id="IPR007052">
    <property type="entry name" value="CS_dom"/>
</dbReference>
<feature type="domain" description="SGS" evidence="3">
    <location>
        <begin position="307"/>
        <end position="393"/>
    </location>
</feature>
<feature type="region of interest" description="Disordered" evidence="2">
    <location>
        <begin position="362"/>
        <end position="393"/>
    </location>
</feature>
<dbReference type="SUPFAM" id="SSF48452">
    <property type="entry name" value="TPR-like"/>
    <property type="match status" value="1"/>
</dbReference>
<feature type="region of interest" description="Disordered" evidence="2">
    <location>
        <begin position="134"/>
        <end position="168"/>
    </location>
</feature>
<dbReference type="InterPro" id="IPR011990">
    <property type="entry name" value="TPR-like_helical_dom_sf"/>
</dbReference>
<comment type="similarity">
    <text evidence="1">Belongs to the SGT1 family.</text>
</comment>
<reference evidence="5 6" key="1">
    <citation type="submission" date="2015-07" db="EMBL/GenBank/DDBJ databases">
        <title>Comparative genomics of the Sigatoka disease complex on banana suggests a link between parallel evolutionary changes in Pseudocercospora fijiensis and Pseudocercospora eumusae and increased virulence on the banana host.</title>
        <authorList>
            <person name="Chang T.-C."/>
            <person name="Salvucci A."/>
            <person name="Crous P.W."/>
            <person name="Stergiopoulos I."/>
        </authorList>
    </citation>
    <scope>NUCLEOTIDE SEQUENCE [LARGE SCALE GENOMIC DNA]</scope>
    <source>
        <strain evidence="5 6">CBS 114824</strain>
    </source>
</reference>
<dbReference type="OrthoDB" id="1898560at2759"/>
<dbReference type="Gene3D" id="2.60.40.790">
    <property type="match status" value="1"/>
</dbReference>
<feature type="region of interest" description="Disordered" evidence="2">
    <location>
        <begin position="297"/>
        <end position="331"/>
    </location>
</feature>
<sequence length="393" mass="42936">MAAQAADRGKKALAASNPEVAIKEYTTAINESPNSADFYIQRSTAYLRTNQLEAALSDADQAVLNGVKRAKKEAVTEAQLARGKALYKLGRIADAQFVLQIVKRRDEKNKQVGMWLNKCLLDINKLAEDDSKRTVSVTEIPEQPSAAAQSGSSTSTSTSQTPTAPFATCQQTPADKIRHEWYQSPDRVFVTLLAKGVPKDRATCEFSDRSVSVNFPLEAHGSSFDFHLEPLFAAINTEKSEMRVLPTKVEINLWKVQSGVKWSKLELDEPLPAAVKADTPVGEDTAMADAAVKEAVLKPSPAPKGPAYPTSSKSGPKNWDKIGEGEDEEIEGDEANHFFKKLYAGSSPEVQRAMMKSYQESNGTALSTNWEEVSKGRVETVPPDGMEAKPYPK</sequence>
<dbReference type="STRING" id="321146.A0A139HCZ0"/>
<accession>A0A139HCZ0</accession>
<name>A0A139HCZ0_9PEZI</name>
<gene>
    <name evidence="5" type="ORF">AC578_5876</name>
</gene>
<dbReference type="AlphaFoldDB" id="A0A139HCZ0"/>
<feature type="compositionally biased region" description="Low complexity" evidence="2">
    <location>
        <begin position="143"/>
        <end position="168"/>
    </location>
</feature>
<dbReference type="InterPro" id="IPR008978">
    <property type="entry name" value="HSP20-like_chaperone"/>
</dbReference>
<evidence type="ECO:0000313" key="6">
    <source>
        <dbReference type="Proteomes" id="UP000070133"/>
    </source>
</evidence>
<feature type="domain" description="CS" evidence="4">
    <location>
        <begin position="174"/>
        <end position="266"/>
    </location>
</feature>
<evidence type="ECO:0008006" key="7">
    <source>
        <dbReference type="Google" id="ProtNLM"/>
    </source>
</evidence>
<evidence type="ECO:0000256" key="2">
    <source>
        <dbReference type="SAM" id="MobiDB-lite"/>
    </source>
</evidence>
<dbReference type="SUPFAM" id="SSF49764">
    <property type="entry name" value="HSP20-like chaperones"/>
    <property type="match status" value="1"/>
</dbReference>
<dbReference type="CDD" id="cd06466">
    <property type="entry name" value="p23_CS_SGT1_like"/>
    <property type="match status" value="1"/>
</dbReference>
<dbReference type="PROSITE" id="PS51203">
    <property type="entry name" value="CS"/>
    <property type="match status" value="1"/>
</dbReference>
<feature type="compositionally biased region" description="Polar residues" evidence="2">
    <location>
        <begin position="362"/>
        <end position="371"/>
    </location>
</feature>
<evidence type="ECO:0000259" key="4">
    <source>
        <dbReference type="PROSITE" id="PS51203"/>
    </source>
</evidence>
<dbReference type="GO" id="GO:0051087">
    <property type="term" value="F:protein-folding chaperone binding"/>
    <property type="evidence" value="ECO:0007669"/>
    <property type="project" value="InterPro"/>
</dbReference>
<dbReference type="Gene3D" id="1.25.40.10">
    <property type="entry name" value="Tetratricopeptide repeat domain"/>
    <property type="match status" value="1"/>
</dbReference>
<dbReference type="EMBL" id="LFZN01000075">
    <property type="protein sequence ID" value="KXT00344.1"/>
    <property type="molecule type" value="Genomic_DNA"/>
</dbReference>
<dbReference type="PANTHER" id="PTHR45862">
    <property type="entry name" value="PROTEIN SGT1 HOMOLOG"/>
    <property type="match status" value="1"/>
</dbReference>
<dbReference type="Proteomes" id="UP000070133">
    <property type="component" value="Unassembled WGS sequence"/>
</dbReference>
<dbReference type="Pfam" id="PF05002">
    <property type="entry name" value="SGS"/>
    <property type="match status" value="1"/>
</dbReference>
<comment type="caution">
    <text evidence="5">The sequence shown here is derived from an EMBL/GenBank/DDBJ whole genome shotgun (WGS) entry which is preliminary data.</text>
</comment>
<evidence type="ECO:0000259" key="3">
    <source>
        <dbReference type="PROSITE" id="PS51048"/>
    </source>
</evidence>